<gene>
    <name evidence="1" type="ORF">C7446_2314</name>
</gene>
<reference evidence="1 2" key="1">
    <citation type="submission" date="2018-10" db="EMBL/GenBank/DDBJ databases">
        <title>Genomic Encyclopedia of Type Strains, Phase IV (KMG-IV): sequencing the most valuable type-strain genomes for metagenomic binning, comparative biology and taxonomic classification.</title>
        <authorList>
            <person name="Goeker M."/>
        </authorList>
    </citation>
    <scope>NUCLEOTIDE SEQUENCE [LARGE SCALE GENOMIC DNA]</scope>
    <source>
        <strain evidence="1 2">DSM 23229</strain>
    </source>
</reference>
<evidence type="ECO:0000313" key="1">
    <source>
        <dbReference type="EMBL" id="RKR02596.1"/>
    </source>
</evidence>
<dbReference type="Proteomes" id="UP000281975">
    <property type="component" value="Unassembled WGS sequence"/>
</dbReference>
<sequence length="107" mass="12065">MPAPDWEDLDVFLDEDEFACRVFVQRADGVELSLSGLFEDAYYDAQLGEYAMDSIRPRVWCQRVDVPGVQRGDTCRIEGTRYDILTEPQGDGTGMAMLELAVRNEPA</sequence>
<dbReference type="RefSeq" id="WP_121173233.1">
    <property type="nucleotide sequence ID" value="NZ_RBIN01000006.1"/>
</dbReference>
<dbReference type="OrthoDB" id="6691341at2"/>
<accession>A0A420WVL4</accession>
<name>A0A420WVL4_9GAMM</name>
<dbReference type="AlphaFoldDB" id="A0A420WVL4"/>
<protein>
    <recommendedName>
        <fullName evidence="3">Head-tail adaptor</fullName>
    </recommendedName>
</protein>
<proteinExistence type="predicted"/>
<dbReference type="GO" id="GO:0019068">
    <property type="term" value="P:virion assembly"/>
    <property type="evidence" value="ECO:0007669"/>
    <property type="project" value="InterPro"/>
</dbReference>
<dbReference type="Pfam" id="PF05354">
    <property type="entry name" value="Phage_attach"/>
    <property type="match status" value="1"/>
</dbReference>
<evidence type="ECO:0008006" key="3">
    <source>
        <dbReference type="Google" id="ProtNLM"/>
    </source>
</evidence>
<dbReference type="EMBL" id="RBIN01000006">
    <property type="protein sequence ID" value="RKR02596.1"/>
    <property type="molecule type" value="Genomic_DNA"/>
</dbReference>
<dbReference type="Gene3D" id="2.40.10.180">
    <property type="entry name" value="Phage tail proteins"/>
    <property type="match status" value="1"/>
</dbReference>
<dbReference type="InterPro" id="IPR008018">
    <property type="entry name" value="Phage_tail_attach_FII"/>
</dbReference>
<keyword evidence="2" id="KW-1185">Reference proteome</keyword>
<comment type="caution">
    <text evidence="1">The sequence shown here is derived from an EMBL/GenBank/DDBJ whole genome shotgun (WGS) entry which is preliminary data.</text>
</comment>
<organism evidence="1 2">
    <name type="scientific">Kushneria sinocarnis</name>
    <dbReference type="NCBI Taxonomy" id="595502"/>
    <lineage>
        <taxon>Bacteria</taxon>
        <taxon>Pseudomonadati</taxon>
        <taxon>Pseudomonadota</taxon>
        <taxon>Gammaproteobacteria</taxon>
        <taxon>Oceanospirillales</taxon>
        <taxon>Halomonadaceae</taxon>
        <taxon>Kushneria</taxon>
    </lineage>
</organism>
<dbReference type="InterPro" id="IPR053734">
    <property type="entry name" value="Phage_Head-Tail_Connect_sf"/>
</dbReference>
<evidence type="ECO:0000313" key="2">
    <source>
        <dbReference type="Proteomes" id="UP000281975"/>
    </source>
</evidence>